<evidence type="ECO:0000313" key="4">
    <source>
        <dbReference type="EMBL" id="KAA9152040.1"/>
    </source>
</evidence>
<dbReference type="GO" id="GO:0004521">
    <property type="term" value="F:RNA endonuclease activity"/>
    <property type="evidence" value="ECO:0007669"/>
    <property type="project" value="InterPro"/>
</dbReference>
<dbReference type="RefSeq" id="WP_144760900.1">
    <property type="nucleotide sequence ID" value="NZ_VMNW02000093.1"/>
</dbReference>
<evidence type="ECO:0000256" key="1">
    <source>
        <dbReference type="ARBA" id="ARBA00022722"/>
    </source>
</evidence>
<dbReference type="SUPFAM" id="SSF53933">
    <property type="entry name" value="Microbial ribonucleases"/>
    <property type="match status" value="1"/>
</dbReference>
<dbReference type="GO" id="GO:0016787">
    <property type="term" value="F:hydrolase activity"/>
    <property type="evidence" value="ECO:0007669"/>
    <property type="project" value="UniProtKB-KW"/>
</dbReference>
<dbReference type="InterPro" id="IPR000026">
    <property type="entry name" value="N1-like"/>
</dbReference>
<keyword evidence="2" id="KW-0378">Hydrolase</keyword>
<feature type="chain" id="PRO_5024349058" evidence="3">
    <location>
        <begin position="32"/>
        <end position="143"/>
    </location>
</feature>
<proteinExistence type="predicted"/>
<dbReference type="Gene3D" id="3.10.450.30">
    <property type="entry name" value="Microbial ribonucleases"/>
    <property type="match status" value="1"/>
</dbReference>
<dbReference type="EMBL" id="VMNW02000093">
    <property type="protein sequence ID" value="KAA9152040.1"/>
    <property type="molecule type" value="Genomic_DNA"/>
</dbReference>
<dbReference type="OrthoDB" id="5326845at2"/>
<keyword evidence="5" id="KW-1185">Reference proteome</keyword>
<dbReference type="AlphaFoldDB" id="A0A5N0UQ18"/>
<dbReference type="Proteomes" id="UP000319769">
    <property type="component" value="Unassembled WGS sequence"/>
</dbReference>
<name>A0A5N0UQ18_9PSEU</name>
<accession>A0A5N0UQ18</accession>
<sequence length="143" mass="15083">MTDRTRRAAGALLALLVTLLTGFGVAAPAQAAPTVATSVAAQPDCGDTSSYTVVKLSALPAEATDTYNLIQQGGPYPYDQDGTVFSNREGLLPACASGYYHEYTVVTPGSDTRGTRRIVTGSGGEYFYTGDHYESFQLIDVNS</sequence>
<dbReference type="Pfam" id="PF00545">
    <property type="entry name" value="Ribonuclease"/>
    <property type="match status" value="1"/>
</dbReference>
<protein>
    <submittedName>
        <fullName evidence="4">Ribonuclease</fullName>
    </submittedName>
</protein>
<reference evidence="4" key="1">
    <citation type="submission" date="2019-09" db="EMBL/GenBank/DDBJ databases">
        <authorList>
            <person name="Teo W.F.A."/>
            <person name="Duangmal K."/>
        </authorList>
    </citation>
    <scope>NUCLEOTIDE SEQUENCE [LARGE SCALE GENOMIC DNA]</scope>
    <source>
        <strain evidence="4">K81G1</strain>
    </source>
</reference>
<dbReference type="GO" id="GO:0003723">
    <property type="term" value="F:RNA binding"/>
    <property type="evidence" value="ECO:0007669"/>
    <property type="project" value="InterPro"/>
</dbReference>
<feature type="signal peptide" evidence="3">
    <location>
        <begin position="1"/>
        <end position="31"/>
    </location>
</feature>
<organism evidence="4 5">
    <name type="scientific">Amycolatopsis acidicola</name>
    <dbReference type="NCBI Taxonomy" id="2596893"/>
    <lineage>
        <taxon>Bacteria</taxon>
        <taxon>Bacillati</taxon>
        <taxon>Actinomycetota</taxon>
        <taxon>Actinomycetes</taxon>
        <taxon>Pseudonocardiales</taxon>
        <taxon>Pseudonocardiaceae</taxon>
        <taxon>Amycolatopsis</taxon>
    </lineage>
</organism>
<gene>
    <name evidence="4" type="ORF">FPZ12_037745</name>
</gene>
<evidence type="ECO:0000313" key="5">
    <source>
        <dbReference type="Proteomes" id="UP000319769"/>
    </source>
</evidence>
<keyword evidence="1" id="KW-0540">Nuclease</keyword>
<comment type="caution">
    <text evidence="4">The sequence shown here is derived from an EMBL/GenBank/DDBJ whole genome shotgun (WGS) entry which is preliminary data.</text>
</comment>
<keyword evidence="3" id="KW-0732">Signal</keyword>
<evidence type="ECO:0000256" key="3">
    <source>
        <dbReference type="SAM" id="SignalP"/>
    </source>
</evidence>
<dbReference type="InterPro" id="IPR016191">
    <property type="entry name" value="Ribonuclease/ribotoxin"/>
</dbReference>
<evidence type="ECO:0000256" key="2">
    <source>
        <dbReference type="ARBA" id="ARBA00022801"/>
    </source>
</evidence>